<dbReference type="PANTHER" id="PTHR48458:SF1">
    <property type="entry name" value="SET DOMAIN-CONTAINING PROTEIN"/>
    <property type="match status" value="1"/>
</dbReference>
<dbReference type="GO" id="GO:0051726">
    <property type="term" value="P:regulation of cell cycle"/>
    <property type="evidence" value="ECO:0007669"/>
    <property type="project" value="UniProtKB-ARBA"/>
</dbReference>
<protein>
    <recommendedName>
        <fullName evidence="11">[histone H3]-lysine(27) N-methyltransferase</fullName>
        <ecNumber evidence="11">2.1.1.369</ecNumber>
    </recommendedName>
</protein>
<feature type="domain" description="PHD-type" evidence="14">
    <location>
        <begin position="66"/>
        <end position="116"/>
    </location>
</feature>
<dbReference type="Proteomes" id="UP000188354">
    <property type="component" value="Chromosome LG15"/>
</dbReference>
<sequence>MIPVTSSQSPSASQRHVGFIHRTQAPQLLPHLLPESSSPSWFMYQSQTEIMVRAEYTMVESDSYSDLNCEKCGSGELPEELLLCDKCDKGFHMKCLRPIVVRVPIGSWFCPNCSGEKVKRVTSFSQKKIYDFFGIQVDPNVQEKGSSSQDAKRRKKRSGPRIVQKKKRRILPFVPSEDPAQRLKQMGSLASALTALNMEFSDHLTYLPEMAPRSANEASLESGGMQILTKEDTRTVELCKAMSKRGECPPFMVVFDSCEGYTVEADGPIKDMTFIAEYIGDVDYLKKRERDDCDSMMTLLLPSEPAQNLVICADRRGNIARFISGINNYTQEGRKKQNCKCLRYNVNGECRVFLVTTRDIAKGERLYYNYNGHEDEYPTQHFV</sequence>
<keyword evidence="3" id="KW-0808">Transferase</keyword>
<keyword evidence="8" id="KW-0156">Chromatin regulator</keyword>
<dbReference type="CDD" id="cd15543">
    <property type="entry name" value="PHD_RSF1"/>
    <property type="match status" value="1"/>
</dbReference>
<dbReference type="Pfam" id="PF00856">
    <property type="entry name" value="SET"/>
    <property type="match status" value="1"/>
</dbReference>
<dbReference type="FunFam" id="2.170.270.10:FF:000038">
    <property type="entry name" value="Histone-lysine N-methyltransferase ATXR5"/>
    <property type="match status" value="1"/>
</dbReference>
<dbReference type="InterPro" id="IPR019786">
    <property type="entry name" value="Zinc_finger_PHD-type_CS"/>
</dbReference>
<accession>A0A1J7G9F6</accession>
<evidence type="ECO:0000256" key="11">
    <source>
        <dbReference type="ARBA" id="ARBA00066815"/>
    </source>
</evidence>
<dbReference type="PANTHER" id="PTHR48458">
    <property type="entry name" value="SET DOMAIN-CONTAINING PROTEIN"/>
    <property type="match status" value="1"/>
</dbReference>
<evidence type="ECO:0000259" key="14">
    <source>
        <dbReference type="PROSITE" id="PS50016"/>
    </source>
</evidence>
<dbReference type="EC" id="2.1.1.369" evidence="11"/>
<organism evidence="16 17">
    <name type="scientific">Lupinus angustifolius</name>
    <name type="common">Narrow-leaved blue lupine</name>
    <dbReference type="NCBI Taxonomy" id="3871"/>
    <lineage>
        <taxon>Eukaryota</taxon>
        <taxon>Viridiplantae</taxon>
        <taxon>Streptophyta</taxon>
        <taxon>Embryophyta</taxon>
        <taxon>Tracheophyta</taxon>
        <taxon>Spermatophyta</taxon>
        <taxon>Magnoliopsida</taxon>
        <taxon>eudicotyledons</taxon>
        <taxon>Gunneridae</taxon>
        <taxon>Pentapetalae</taxon>
        <taxon>rosids</taxon>
        <taxon>fabids</taxon>
        <taxon>Fabales</taxon>
        <taxon>Fabaceae</taxon>
        <taxon>Papilionoideae</taxon>
        <taxon>50 kb inversion clade</taxon>
        <taxon>genistoids sensu lato</taxon>
        <taxon>core genistoids</taxon>
        <taxon>Genisteae</taxon>
        <taxon>Lupinus</taxon>
    </lineage>
</organism>
<dbReference type="AlphaFoldDB" id="A0A1J7G9F6"/>
<dbReference type="GO" id="GO:0032259">
    <property type="term" value="P:methylation"/>
    <property type="evidence" value="ECO:0007669"/>
    <property type="project" value="UniProtKB-KW"/>
</dbReference>
<comment type="subcellular location">
    <subcellularLocation>
        <location evidence="1">Nucleus</location>
    </subcellularLocation>
</comment>
<evidence type="ECO:0000256" key="5">
    <source>
        <dbReference type="ARBA" id="ARBA00022723"/>
    </source>
</evidence>
<dbReference type="GO" id="GO:0140953">
    <property type="term" value="F:histone H3K27 monomethyltransferase activity"/>
    <property type="evidence" value="ECO:0007669"/>
    <property type="project" value="UniProtKB-EC"/>
</dbReference>
<dbReference type="CDD" id="cd10539">
    <property type="entry name" value="SET_ATXR5_6-like"/>
    <property type="match status" value="1"/>
</dbReference>
<dbReference type="Pfam" id="PF00628">
    <property type="entry name" value="PHD"/>
    <property type="match status" value="1"/>
</dbReference>
<dbReference type="EMBL" id="CM007375">
    <property type="protein sequence ID" value="OIV96979.1"/>
    <property type="molecule type" value="Genomic_DNA"/>
</dbReference>
<evidence type="ECO:0000259" key="15">
    <source>
        <dbReference type="PROSITE" id="PS50280"/>
    </source>
</evidence>
<dbReference type="InterPro" id="IPR001965">
    <property type="entry name" value="Znf_PHD"/>
</dbReference>
<reference evidence="16 17" key="1">
    <citation type="journal article" date="2017" name="Plant Biotechnol. J.">
        <title>A comprehensive draft genome sequence for lupin (Lupinus angustifolius), an emerging health food: insights into plant-microbe interactions and legume evolution.</title>
        <authorList>
            <person name="Hane J.K."/>
            <person name="Ming Y."/>
            <person name="Kamphuis L.G."/>
            <person name="Nelson M.N."/>
            <person name="Garg G."/>
            <person name="Atkins C.A."/>
            <person name="Bayer P.E."/>
            <person name="Bravo A."/>
            <person name="Bringans S."/>
            <person name="Cannon S."/>
            <person name="Edwards D."/>
            <person name="Foley R."/>
            <person name="Gao L.L."/>
            <person name="Harrison M.J."/>
            <person name="Huang W."/>
            <person name="Hurgobin B."/>
            <person name="Li S."/>
            <person name="Liu C.W."/>
            <person name="McGrath A."/>
            <person name="Morahan G."/>
            <person name="Murray J."/>
            <person name="Weller J."/>
            <person name="Jian J."/>
            <person name="Singh K.B."/>
        </authorList>
    </citation>
    <scope>NUCLEOTIDE SEQUENCE [LARGE SCALE GENOMIC DNA]</scope>
    <source>
        <strain evidence="17">cv. Tanjil</strain>
        <tissue evidence="16">Whole plant</tissue>
    </source>
</reference>
<keyword evidence="5" id="KW-0479">Metal-binding</keyword>
<dbReference type="Gramene" id="OIV96979">
    <property type="protein sequence ID" value="OIV96979"/>
    <property type="gene ID" value="TanjilG_31870"/>
</dbReference>
<evidence type="ECO:0000313" key="16">
    <source>
        <dbReference type="EMBL" id="OIV96979.1"/>
    </source>
</evidence>
<dbReference type="GO" id="GO:0008270">
    <property type="term" value="F:zinc ion binding"/>
    <property type="evidence" value="ECO:0007669"/>
    <property type="project" value="UniProtKB-KW"/>
</dbReference>
<gene>
    <name evidence="16" type="ORF">TanjilG_31870</name>
</gene>
<evidence type="ECO:0000256" key="10">
    <source>
        <dbReference type="ARBA" id="ARBA00052048"/>
    </source>
</evidence>
<keyword evidence="4" id="KW-0949">S-adenosyl-L-methionine</keyword>
<dbReference type="InterPro" id="IPR001214">
    <property type="entry name" value="SET_dom"/>
</dbReference>
<evidence type="ECO:0000256" key="7">
    <source>
        <dbReference type="ARBA" id="ARBA00022833"/>
    </source>
</evidence>
<dbReference type="STRING" id="3871.A0A1J7G9F6"/>
<feature type="compositionally biased region" description="Basic residues" evidence="13">
    <location>
        <begin position="152"/>
        <end position="164"/>
    </location>
</feature>
<keyword evidence="2" id="KW-0489">Methyltransferase</keyword>
<evidence type="ECO:0000256" key="12">
    <source>
        <dbReference type="PROSITE-ProRule" id="PRU00146"/>
    </source>
</evidence>
<dbReference type="GO" id="GO:0006275">
    <property type="term" value="P:regulation of DNA replication"/>
    <property type="evidence" value="ECO:0007669"/>
    <property type="project" value="UniProtKB-ARBA"/>
</dbReference>
<dbReference type="Gene3D" id="3.30.40.10">
    <property type="entry name" value="Zinc/RING finger domain, C3HC4 (zinc finger)"/>
    <property type="match status" value="1"/>
</dbReference>
<dbReference type="PROSITE" id="PS50280">
    <property type="entry name" value="SET"/>
    <property type="match status" value="1"/>
</dbReference>
<dbReference type="OMA" id="MYKRGEC"/>
<proteinExistence type="predicted"/>
<dbReference type="InterPro" id="IPR011011">
    <property type="entry name" value="Znf_FYVE_PHD"/>
</dbReference>
<dbReference type="SUPFAM" id="SSF82199">
    <property type="entry name" value="SET domain"/>
    <property type="match status" value="1"/>
</dbReference>
<dbReference type="InterPro" id="IPR046341">
    <property type="entry name" value="SET_dom_sf"/>
</dbReference>
<evidence type="ECO:0000256" key="13">
    <source>
        <dbReference type="SAM" id="MobiDB-lite"/>
    </source>
</evidence>
<dbReference type="PROSITE" id="PS50016">
    <property type="entry name" value="ZF_PHD_2"/>
    <property type="match status" value="1"/>
</dbReference>
<dbReference type="KEGG" id="lang:109327867"/>
<dbReference type="InterPro" id="IPR053114">
    <property type="entry name" value="ATXR5/ATXR6"/>
</dbReference>
<dbReference type="InterPro" id="IPR013083">
    <property type="entry name" value="Znf_RING/FYVE/PHD"/>
</dbReference>
<dbReference type="SMART" id="SM00317">
    <property type="entry name" value="SET"/>
    <property type="match status" value="1"/>
</dbReference>
<dbReference type="PROSITE" id="PS01359">
    <property type="entry name" value="ZF_PHD_1"/>
    <property type="match status" value="1"/>
</dbReference>
<dbReference type="OrthoDB" id="336088at2759"/>
<comment type="catalytic activity">
    <reaction evidence="10">
        <text>L-lysyl(27)-[histone H3] + S-adenosyl-L-methionine = N(6)-methyl-L-lysyl(27)-[histone H3] + S-adenosyl-L-homocysteine + H(+)</text>
        <dbReference type="Rhea" id="RHEA:60296"/>
        <dbReference type="Rhea" id="RHEA-COMP:15544"/>
        <dbReference type="Rhea" id="RHEA-COMP:15548"/>
        <dbReference type="ChEBI" id="CHEBI:15378"/>
        <dbReference type="ChEBI" id="CHEBI:29969"/>
        <dbReference type="ChEBI" id="CHEBI:57856"/>
        <dbReference type="ChEBI" id="CHEBI:59789"/>
        <dbReference type="ChEBI" id="CHEBI:61929"/>
        <dbReference type="EC" id="2.1.1.369"/>
    </reaction>
</comment>
<name>A0A1J7G9F6_LUPAN</name>
<keyword evidence="6 12" id="KW-0863">Zinc-finger</keyword>
<dbReference type="SMART" id="SM00249">
    <property type="entry name" value="PHD"/>
    <property type="match status" value="1"/>
</dbReference>
<evidence type="ECO:0000256" key="1">
    <source>
        <dbReference type="ARBA" id="ARBA00004123"/>
    </source>
</evidence>
<dbReference type="GO" id="GO:0005634">
    <property type="term" value="C:nucleus"/>
    <property type="evidence" value="ECO:0007669"/>
    <property type="project" value="UniProtKB-SubCell"/>
</dbReference>
<keyword evidence="7" id="KW-0862">Zinc</keyword>
<dbReference type="Gene3D" id="2.170.270.10">
    <property type="entry name" value="SET domain"/>
    <property type="match status" value="1"/>
</dbReference>
<evidence type="ECO:0000256" key="8">
    <source>
        <dbReference type="ARBA" id="ARBA00022853"/>
    </source>
</evidence>
<dbReference type="SUPFAM" id="SSF57903">
    <property type="entry name" value="FYVE/PHD zinc finger"/>
    <property type="match status" value="1"/>
</dbReference>
<evidence type="ECO:0000256" key="4">
    <source>
        <dbReference type="ARBA" id="ARBA00022691"/>
    </source>
</evidence>
<evidence type="ECO:0000313" key="17">
    <source>
        <dbReference type="Proteomes" id="UP000188354"/>
    </source>
</evidence>
<dbReference type="InterPro" id="IPR019787">
    <property type="entry name" value="Znf_PHD-finger"/>
</dbReference>
<evidence type="ECO:0000256" key="3">
    <source>
        <dbReference type="ARBA" id="ARBA00022679"/>
    </source>
</evidence>
<feature type="region of interest" description="Disordered" evidence="13">
    <location>
        <begin position="141"/>
        <end position="164"/>
    </location>
</feature>
<keyword evidence="17" id="KW-1185">Reference proteome</keyword>
<evidence type="ECO:0000256" key="9">
    <source>
        <dbReference type="ARBA" id="ARBA00023242"/>
    </source>
</evidence>
<evidence type="ECO:0000256" key="6">
    <source>
        <dbReference type="ARBA" id="ARBA00022771"/>
    </source>
</evidence>
<feature type="domain" description="SET" evidence="15">
    <location>
        <begin position="249"/>
        <end position="371"/>
    </location>
</feature>
<keyword evidence="9" id="KW-0539">Nucleus</keyword>
<evidence type="ECO:0000256" key="2">
    <source>
        <dbReference type="ARBA" id="ARBA00022603"/>
    </source>
</evidence>